<feature type="transmembrane region" description="Helical" evidence="1">
    <location>
        <begin position="198"/>
        <end position="217"/>
    </location>
</feature>
<protein>
    <recommendedName>
        <fullName evidence="4">TRAP transporter large permease subunit</fullName>
    </recommendedName>
</protein>
<evidence type="ECO:0000313" key="2">
    <source>
        <dbReference type="EMBL" id="MFC5628255.1"/>
    </source>
</evidence>
<keyword evidence="1" id="KW-1133">Transmembrane helix</keyword>
<dbReference type="EMBL" id="JBHSPF010000018">
    <property type="protein sequence ID" value="MFC5628255.1"/>
    <property type="molecule type" value="Genomic_DNA"/>
</dbReference>
<feature type="transmembrane region" description="Helical" evidence="1">
    <location>
        <begin position="388"/>
        <end position="408"/>
    </location>
</feature>
<keyword evidence="1" id="KW-0472">Membrane</keyword>
<keyword evidence="1" id="KW-0812">Transmembrane</keyword>
<name>A0ABW0U7L2_9BACI</name>
<evidence type="ECO:0000256" key="1">
    <source>
        <dbReference type="SAM" id="Phobius"/>
    </source>
</evidence>
<sequence length="452" mass="50991">MKETLFGRLTFLTVLLYLTSLFYDSAFITSLYSGLAFLLLIAALVKTNRANRMVLTLLLVGGGVLFFCYRVDWLTVLHSFGSNLNLITLFALIPLFGTFLSKAGYLESLQHVLFKREKAKKGHPYRLGFILTASIGSLLNLGSMPLVHKIGTESFSSFHNKRFSMMIFRTFGFCMLWSPYFVNVGLVLSLYDLSWQQIGVYGIGAATLYAFAIWFFFPKTTFETDEKIVNTRMKHDHNEKVTLRPFILYAFLLIILSVILEFTLPFSMLTIVSLLAIIYPLAWAIFIRISHSYLQEVKEYVTTSFRHLFNEIGIFVTAGFFGEALVQSGLGVNLAEMVVSFSKGILLLVISLFMMMIILSFIGIHPVIIVSVLGTSFVPESIGVTPEFMAIFLLCGWVLSTQSTPFSGSVLMGSHLMKDSPWKVSKKNIPFVIGIFVLFTLYLTFVHTFFMS</sequence>
<evidence type="ECO:0000313" key="3">
    <source>
        <dbReference type="Proteomes" id="UP001596143"/>
    </source>
</evidence>
<gene>
    <name evidence="2" type="ORF">ACFPTR_05015</name>
</gene>
<feature type="transmembrane region" description="Helical" evidence="1">
    <location>
        <begin position="429"/>
        <end position="450"/>
    </location>
</feature>
<dbReference type="Proteomes" id="UP001596143">
    <property type="component" value="Unassembled WGS sequence"/>
</dbReference>
<feature type="transmembrane region" description="Helical" evidence="1">
    <location>
        <begin position="84"/>
        <end position="106"/>
    </location>
</feature>
<feature type="transmembrane region" description="Helical" evidence="1">
    <location>
        <begin position="344"/>
        <end position="368"/>
    </location>
</feature>
<feature type="transmembrane region" description="Helical" evidence="1">
    <location>
        <begin position="29"/>
        <end position="46"/>
    </location>
</feature>
<proteinExistence type="predicted"/>
<accession>A0ABW0U7L2</accession>
<feature type="transmembrane region" description="Helical" evidence="1">
    <location>
        <begin position="312"/>
        <end position="332"/>
    </location>
</feature>
<comment type="caution">
    <text evidence="2">The sequence shown here is derived from an EMBL/GenBank/DDBJ whole genome shotgun (WGS) entry which is preliminary data.</text>
</comment>
<feature type="transmembrane region" description="Helical" evidence="1">
    <location>
        <begin position="271"/>
        <end position="292"/>
    </location>
</feature>
<keyword evidence="3" id="KW-1185">Reference proteome</keyword>
<organism evidence="2 3">
    <name type="scientific">Aliibacillus thermotolerans</name>
    <dbReference type="NCBI Taxonomy" id="1834418"/>
    <lineage>
        <taxon>Bacteria</taxon>
        <taxon>Bacillati</taxon>
        <taxon>Bacillota</taxon>
        <taxon>Bacilli</taxon>
        <taxon>Bacillales</taxon>
        <taxon>Bacillaceae</taxon>
        <taxon>Aliibacillus</taxon>
    </lineage>
</organism>
<feature type="transmembrane region" description="Helical" evidence="1">
    <location>
        <begin position="246"/>
        <end position="264"/>
    </location>
</feature>
<feature type="transmembrane region" description="Helical" evidence="1">
    <location>
        <begin position="127"/>
        <end position="147"/>
    </location>
</feature>
<evidence type="ECO:0008006" key="4">
    <source>
        <dbReference type="Google" id="ProtNLM"/>
    </source>
</evidence>
<feature type="transmembrane region" description="Helical" evidence="1">
    <location>
        <begin position="167"/>
        <end position="191"/>
    </location>
</feature>
<dbReference type="RefSeq" id="WP_270897519.1">
    <property type="nucleotide sequence ID" value="NZ_JBHSPF010000018.1"/>
</dbReference>
<reference evidence="3" key="1">
    <citation type="journal article" date="2019" name="Int. J. Syst. Evol. Microbiol.">
        <title>The Global Catalogue of Microorganisms (GCM) 10K type strain sequencing project: providing services to taxonomists for standard genome sequencing and annotation.</title>
        <authorList>
            <consortium name="The Broad Institute Genomics Platform"/>
            <consortium name="The Broad Institute Genome Sequencing Center for Infectious Disease"/>
            <person name="Wu L."/>
            <person name="Ma J."/>
        </authorList>
    </citation>
    <scope>NUCLEOTIDE SEQUENCE [LARGE SCALE GENOMIC DNA]</scope>
    <source>
        <strain evidence="3">CGMCC 1.15790</strain>
    </source>
</reference>
<feature type="transmembrane region" description="Helical" evidence="1">
    <location>
        <begin position="5"/>
        <end position="23"/>
    </location>
</feature>
<feature type="transmembrane region" description="Helical" evidence="1">
    <location>
        <begin position="53"/>
        <end position="72"/>
    </location>
</feature>